<proteinExistence type="predicted"/>
<dbReference type="InterPro" id="IPR001375">
    <property type="entry name" value="Peptidase_S9_cat"/>
</dbReference>
<dbReference type="Pfam" id="PF00326">
    <property type="entry name" value="Peptidase_S9"/>
    <property type="match status" value="1"/>
</dbReference>
<dbReference type="InterPro" id="IPR002469">
    <property type="entry name" value="Peptidase_S9B_N"/>
</dbReference>
<reference evidence="4" key="1">
    <citation type="submission" date="2021-07" db="EMBL/GenBank/DDBJ databases">
        <title>Neiella marina sp. nov., isolated from the intestinal content of sea cucumber Apostichopus japonicus.</title>
        <authorList>
            <person name="Bai X."/>
        </authorList>
    </citation>
    <scope>NUCLEOTIDE SEQUENCE</scope>
    <source>
        <strain evidence="4">126</strain>
    </source>
</reference>
<name>A0ABS7EGU8_9GAMM</name>
<dbReference type="InterPro" id="IPR050278">
    <property type="entry name" value="Serine_Prot_S9B/DPPIV"/>
</dbReference>
<dbReference type="Proteomes" id="UP001166251">
    <property type="component" value="Unassembled WGS sequence"/>
</dbReference>
<evidence type="ECO:0000259" key="2">
    <source>
        <dbReference type="Pfam" id="PF00326"/>
    </source>
</evidence>
<dbReference type="Gene3D" id="2.140.10.30">
    <property type="entry name" value="Dipeptidylpeptidase IV, N-terminal domain"/>
    <property type="match status" value="1"/>
</dbReference>
<evidence type="ECO:0000256" key="1">
    <source>
        <dbReference type="SAM" id="SignalP"/>
    </source>
</evidence>
<feature type="chain" id="PRO_5045409806" evidence="1">
    <location>
        <begin position="22"/>
        <end position="739"/>
    </location>
</feature>
<evidence type="ECO:0000313" key="4">
    <source>
        <dbReference type="EMBL" id="MBW8191505.1"/>
    </source>
</evidence>
<sequence>MNKFLSLAFGFSALACASVQAEQLTIERIFDNPTLLGKSMRGVKVAPDGARVTFLQGRNTDYNHYDLWEYHVDSGETRILVDSNTLHSGPEQLSDEEKARRERQRIYGKGIMEYHWSADGKALLFPLAGDVYYFDLAGATAKQLTKTEGFETDVKFSPKGNYISYIRNQNLYVMHIASGKEQAITTKGGGSIKYGMAEFVAQEEMGRMTGYWWSPDEAHIAFTKVDESNVEIQVRNEIYADQIKLFEQRYPAAGTPNAVIELAISNINTGNIQWVDLGGDKDFYLPRVKWFADSQQLSYQYQSRDQQTLDLMAYDLVSKTSKSLIQETSDSWVNLHADLRFLKDKQHFIWASERDGYKHLYLYKTNGQLVRQLTQGQWVVNSLKRIDQKNGKIYFTGRKDTPREQHLYRVAMTGGNVERVSSRPGFHKVNFAKEGDIYVDNFSSNAVLPQVSVHNASGKHIAWLEQNKVDSNHPYGPYANGIVTPEYGELIADDGQTLLYELYKPRNLKSNQKLPVILYVYGGPKVGQQVTNSWSRNQFLTQYWVEQGYVVFSLDNRGSYNRGKAFESPIYKHLGVVEVADQLKGVEFLKSLPYVDSAKIGVFGHSYGGYMAQILMYKQGQEFAAGISGAPVTDWLLYDTHYTERYLGHPKSNAEGYQASSVFPYVKNLSKPLLIYHGMADDNVLFTNATKVFSDLQKHNKRFDMMTYPGAKHSMRGKATKVHLNHTIMNFFNQHLKGE</sequence>
<feature type="domain" description="Dipeptidylpeptidase IV N-terminal" evidence="3">
    <location>
        <begin position="118"/>
        <end position="445"/>
    </location>
</feature>
<dbReference type="Pfam" id="PF00930">
    <property type="entry name" value="DPPIV_N"/>
    <property type="match status" value="1"/>
</dbReference>
<keyword evidence="1" id="KW-0732">Signal</keyword>
<comment type="caution">
    <text evidence="4">The sequence shown here is derived from an EMBL/GenBank/DDBJ whole genome shotgun (WGS) entry which is preliminary data.</text>
</comment>
<dbReference type="EMBL" id="JAHZSS010000012">
    <property type="protein sequence ID" value="MBW8191505.1"/>
    <property type="molecule type" value="Genomic_DNA"/>
</dbReference>
<gene>
    <name evidence="4" type="ORF">K0504_10695</name>
</gene>
<feature type="domain" description="Peptidase S9 prolyl oligopeptidase catalytic" evidence="2">
    <location>
        <begin position="541"/>
        <end position="738"/>
    </location>
</feature>
<dbReference type="SUPFAM" id="SSF82171">
    <property type="entry name" value="DPP6 N-terminal domain-like"/>
    <property type="match status" value="1"/>
</dbReference>
<dbReference type="PANTHER" id="PTHR11731:SF193">
    <property type="entry name" value="DIPEPTIDYL PEPTIDASE 9"/>
    <property type="match status" value="1"/>
</dbReference>
<accession>A0ABS7EGU8</accession>
<evidence type="ECO:0000313" key="5">
    <source>
        <dbReference type="Proteomes" id="UP001166251"/>
    </source>
</evidence>
<organism evidence="4 5">
    <name type="scientific">Neiella holothuriorum</name>
    <dbReference type="NCBI Taxonomy" id="2870530"/>
    <lineage>
        <taxon>Bacteria</taxon>
        <taxon>Pseudomonadati</taxon>
        <taxon>Pseudomonadota</taxon>
        <taxon>Gammaproteobacteria</taxon>
        <taxon>Alteromonadales</taxon>
        <taxon>Echinimonadaceae</taxon>
        <taxon>Neiella</taxon>
    </lineage>
</organism>
<protein>
    <submittedName>
        <fullName evidence="4">S9 family peptidase</fullName>
    </submittedName>
</protein>
<dbReference type="PANTHER" id="PTHR11731">
    <property type="entry name" value="PROTEASE FAMILY S9B,C DIPEPTIDYL-PEPTIDASE IV-RELATED"/>
    <property type="match status" value="1"/>
</dbReference>
<evidence type="ECO:0000259" key="3">
    <source>
        <dbReference type="Pfam" id="PF00930"/>
    </source>
</evidence>
<dbReference type="Gene3D" id="3.40.50.1820">
    <property type="entry name" value="alpha/beta hydrolase"/>
    <property type="match status" value="1"/>
</dbReference>
<keyword evidence="5" id="KW-1185">Reference proteome</keyword>
<feature type="signal peptide" evidence="1">
    <location>
        <begin position="1"/>
        <end position="21"/>
    </location>
</feature>
<dbReference type="PROSITE" id="PS51257">
    <property type="entry name" value="PROKAR_LIPOPROTEIN"/>
    <property type="match status" value="1"/>
</dbReference>
<dbReference type="RefSeq" id="WP_220104188.1">
    <property type="nucleotide sequence ID" value="NZ_JAHZSS010000012.1"/>
</dbReference>
<dbReference type="SUPFAM" id="SSF53474">
    <property type="entry name" value="alpha/beta-Hydrolases"/>
    <property type="match status" value="1"/>
</dbReference>
<dbReference type="InterPro" id="IPR029058">
    <property type="entry name" value="AB_hydrolase_fold"/>
</dbReference>